<evidence type="ECO:0000313" key="3">
    <source>
        <dbReference type="Proteomes" id="UP000188388"/>
    </source>
</evidence>
<feature type="domain" description="VOC" evidence="1">
    <location>
        <begin position="5"/>
        <end position="125"/>
    </location>
</feature>
<dbReference type="InterPro" id="IPR037523">
    <property type="entry name" value="VOC_core"/>
</dbReference>
<dbReference type="InterPro" id="IPR004360">
    <property type="entry name" value="Glyas_Fos-R_dOase_dom"/>
</dbReference>
<dbReference type="Gene3D" id="3.10.180.10">
    <property type="entry name" value="2,3-Dihydroxybiphenyl 1,2-Dioxygenase, domain 1"/>
    <property type="match status" value="1"/>
</dbReference>
<dbReference type="SUPFAM" id="SSF54593">
    <property type="entry name" value="Glyoxalase/Bleomycin resistance protein/Dihydroxybiphenyl dioxygenase"/>
    <property type="match status" value="1"/>
</dbReference>
<dbReference type="EMBL" id="FTPD01000013">
    <property type="protein sequence ID" value="SIT55137.1"/>
    <property type="molecule type" value="Genomic_DNA"/>
</dbReference>
<reference evidence="3" key="1">
    <citation type="submission" date="2017-01" db="EMBL/GenBank/DDBJ databases">
        <authorList>
            <person name="Brunel B."/>
        </authorList>
    </citation>
    <scope>NUCLEOTIDE SEQUENCE [LARGE SCALE GENOMIC DNA]</scope>
</reference>
<keyword evidence="3" id="KW-1185">Reference proteome</keyword>
<accession>A0A1R3V8P3</accession>
<dbReference type="Proteomes" id="UP000188388">
    <property type="component" value="Unassembled WGS sequence"/>
</dbReference>
<organism evidence="2 3">
    <name type="scientific">Mesorhizobium prunaredense</name>
    <dbReference type="NCBI Taxonomy" id="1631249"/>
    <lineage>
        <taxon>Bacteria</taxon>
        <taxon>Pseudomonadati</taxon>
        <taxon>Pseudomonadota</taxon>
        <taxon>Alphaproteobacteria</taxon>
        <taxon>Hyphomicrobiales</taxon>
        <taxon>Phyllobacteriaceae</taxon>
        <taxon>Mesorhizobium</taxon>
    </lineage>
</organism>
<dbReference type="InterPro" id="IPR029068">
    <property type="entry name" value="Glyas_Bleomycin-R_OHBP_Dase"/>
</dbReference>
<evidence type="ECO:0000259" key="1">
    <source>
        <dbReference type="PROSITE" id="PS51819"/>
    </source>
</evidence>
<dbReference type="AlphaFoldDB" id="A0A1R3V8P3"/>
<name>A0A1R3V8P3_9HYPH</name>
<evidence type="ECO:0000313" key="2">
    <source>
        <dbReference type="EMBL" id="SIT55137.1"/>
    </source>
</evidence>
<sequence length="125" mass="13646">MLANSNATANLAVKDLARAKAFYEDVLGLTEVHNEGGELIVYKCGDTSINVYRSQFAGTNKATAVTWMVGDEIDNTVKALKSKGVVFEHYDMPGLTMEGDIHVGHGMKVAWFKDPDGNILNLVDR</sequence>
<gene>
    <name evidence="2" type="ORF">BQ8794_200140</name>
</gene>
<dbReference type="STRING" id="1631249.BQ8794_200140"/>
<dbReference type="RefSeq" id="WP_077377059.1">
    <property type="nucleotide sequence ID" value="NZ_FTPD01000013.1"/>
</dbReference>
<dbReference type="Pfam" id="PF00903">
    <property type="entry name" value="Glyoxalase"/>
    <property type="match status" value="1"/>
</dbReference>
<protein>
    <recommendedName>
        <fullName evidence="1">VOC domain-containing protein</fullName>
    </recommendedName>
</protein>
<proteinExistence type="predicted"/>
<dbReference type="PROSITE" id="PS51819">
    <property type="entry name" value="VOC"/>
    <property type="match status" value="1"/>
</dbReference>